<keyword evidence="4 15" id="KW-0378">Hydrolase</keyword>
<gene>
    <name evidence="19" type="ORF">EV659_103284</name>
</gene>
<keyword evidence="8" id="KW-0238">DNA-binding</keyword>
<keyword evidence="10" id="KW-0413">Isomerase</keyword>
<dbReference type="InterPro" id="IPR011604">
    <property type="entry name" value="PDDEXK-like_dom_sf"/>
</dbReference>
<dbReference type="InterPro" id="IPR000212">
    <property type="entry name" value="DNA_helicase_UvrD/REP"/>
</dbReference>
<evidence type="ECO:0000256" key="11">
    <source>
        <dbReference type="ARBA" id="ARBA00034617"/>
    </source>
</evidence>
<evidence type="ECO:0000256" key="3">
    <source>
        <dbReference type="ARBA" id="ARBA00022763"/>
    </source>
</evidence>
<dbReference type="Proteomes" id="UP000295399">
    <property type="component" value="Unassembled WGS sequence"/>
</dbReference>
<evidence type="ECO:0000256" key="5">
    <source>
        <dbReference type="ARBA" id="ARBA00022806"/>
    </source>
</evidence>
<dbReference type="InterPro" id="IPR027417">
    <property type="entry name" value="P-loop_NTPase"/>
</dbReference>
<dbReference type="Pfam" id="PF00580">
    <property type="entry name" value="UvrD-helicase"/>
    <property type="match status" value="1"/>
</dbReference>
<evidence type="ECO:0000256" key="13">
    <source>
        <dbReference type="ARBA" id="ARBA00034923"/>
    </source>
</evidence>
<dbReference type="InParanoid" id="A0A4R2PLB4"/>
<dbReference type="GO" id="GO:0004527">
    <property type="term" value="F:exonuclease activity"/>
    <property type="evidence" value="ECO:0007669"/>
    <property type="project" value="UniProtKB-KW"/>
</dbReference>
<evidence type="ECO:0000259" key="18">
    <source>
        <dbReference type="PROSITE" id="PS51217"/>
    </source>
</evidence>
<evidence type="ECO:0000256" key="4">
    <source>
        <dbReference type="ARBA" id="ARBA00022801"/>
    </source>
</evidence>
<evidence type="ECO:0000256" key="8">
    <source>
        <dbReference type="ARBA" id="ARBA00023125"/>
    </source>
</evidence>
<sequence>MSALTPEQARAADPAASVFVSASAGTGKTHVLTTRLVRLLLAGTPPGRILCLTFTKAGAAEMKDRLYKELGQWTRLDDAGLAARLAKAVGAPPSPDEMARARRLFAEVIDLPGGFQVQTIHSFCQSLLGRFPLEAGMVPRFALMDDAEAEELRAAATQRVLESAGVDPLLAHALDHIATGESEFTFSGLIDSLLFERAALQRLFRTYADDRALAAALRRVTEADEVASETALIADGLARIGTADLTALAAIFARGAKTDQARGAALAAALGPADAGAAGDAGGDPAACLAALDAALLTSTGEPRKTLLSKGAAGARPDAEAIAERVCQGLLVLHDRLKRWRTQANSEALLRVGRAILAAYEADKARAGRVDYDDLIFNTEALLTRPGVAPWILYKLDGGIDHILIDEAQDTNPEQWGVVAALWAEFFAGDGAADRVRTVFAVGDEKQSIFGFQRADPEEFDRARCQVAQLARDGGYRYDQVPMDRSFRSVDAVLALVDRVFAGEAGVGLSHVDGVIRHRVHRAGQAGRVELWPLIPKPKAERAESWETPTDQRAGVDAEARLADRIARWVAEAVAGGDLLEGRGRTLRYGDVMVLVRRRTGFVDHLVRACRAHGVPMAGVDRFRLTEPLAVQDLMAAGRVALLADDDLTLAAFLKSPFVGLSEAALFDLAYDRGGESLAARLGARAGEPAFAEAAATVARLRARADALRPYEFFTALLAGDSGRRALRGRLGHEVDEAIDEFLARAQEDERRHPPSLEGFLHRLAATDTELKRESDAGRDEVRVLTVHGSKGLQAPVVFLPDTTAEPRADDRLLAVVPPAPGADVPLVVWPGRRDNEVGRVAERRAALAAKADLDYRRLLYVALTRAEDRLYVAGWQPRPGAEPGPTSWYARVRSALAGLDGVAETEDGRLVYRTVQRSPAPTAPPAAPAAAAAPPAPAWLHAPAPDEPAPSRPLMPSRPADEEPAAASPLDRAGEAVYRRGQLIHRCLELVPELPVAARAAAARAYLSQPAHGLDAATVDAWWAEIEAVLDDPAFAPLFGPGSRAEVAVAGVVDGQTIAGRVDRLAVLDRRVLVADFKTNRPPPTDPRDVPVAYRRQLMQYAAALARVFPDRRIEPVLVWTVGPRLMPLEPLEPAGSPDLFNLP</sequence>
<reference evidence="19 20" key="1">
    <citation type="submission" date="2019-03" db="EMBL/GenBank/DDBJ databases">
        <title>Genomic Encyclopedia of Type Strains, Phase IV (KMG-IV): sequencing the most valuable type-strain genomes for metagenomic binning, comparative biology and taxonomic classification.</title>
        <authorList>
            <person name="Goeker M."/>
        </authorList>
    </citation>
    <scope>NUCLEOTIDE SEQUENCE [LARGE SCALE GENOMIC DNA]</scope>
    <source>
        <strain evidence="19 20">DSM 2132</strain>
    </source>
</reference>
<dbReference type="InterPro" id="IPR014016">
    <property type="entry name" value="UvrD-like_ATP-bd"/>
</dbReference>
<dbReference type="EMBL" id="SLXO01000003">
    <property type="protein sequence ID" value="TCP36393.1"/>
    <property type="molecule type" value="Genomic_DNA"/>
</dbReference>
<feature type="binding site" evidence="15">
    <location>
        <begin position="22"/>
        <end position="29"/>
    </location>
    <ligand>
        <name>ATP</name>
        <dbReference type="ChEBI" id="CHEBI:30616"/>
    </ligand>
</feature>
<dbReference type="InterPro" id="IPR011335">
    <property type="entry name" value="Restrct_endonuc-II-like"/>
</dbReference>
<evidence type="ECO:0000256" key="6">
    <source>
        <dbReference type="ARBA" id="ARBA00022839"/>
    </source>
</evidence>
<keyword evidence="5 15" id="KW-0347">Helicase</keyword>
<evidence type="ECO:0000256" key="7">
    <source>
        <dbReference type="ARBA" id="ARBA00022840"/>
    </source>
</evidence>
<dbReference type="GO" id="GO:0005524">
    <property type="term" value="F:ATP binding"/>
    <property type="evidence" value="ECO:0007669"/>
    <property type="project" value="UniProtKB-UniRule"/>
</dbReference>
<evidence type="ECO:0000256" key="16">
    <source>
        <dbReference type="SAM" id="MobiDB-lite"/>
    </source>
</evidence>
<dbReference type="GO" id="GO:0003677">
    <property type="term" value="F:DNA binding"/>
    <property type="evidence" value="ECO:0007669"/>
    <property type="project" value="UniProtKB-KW"/>
</dbReference>
<accession>A0A4R2PLB4</accession>
<dbReference type="Pfam" id="PF13361">
    <property type="entry name" value="UvrD_C"/>
    <property type="match status" value="1"/>
</dbReference>
<feature type="region of interest" description="Disordered" evidence="16">
    <location>
        <begin position="918"/>
        <end position="972"/>
    </location>
</feature>
<dbReference type="PANTHER" id="PTHR11070">
    <property type="entry name" value="UVRD / RECB / PCRA DNA HELICASE FAMILY MEMBER"/>
    <property type="match status" value="1"/>
</dbReference>
<dbReference type="AlphaFoldDB" id="A0A4R2PLB4"/>
<evidence type="ECO:0000256" key="2">
    <source>
        <dbReference type="ARBA" id="ARBA00022741"/>
    </source>
</evidence>
<keyword evidence="7 15" id="KW-0067">ATP-binding</keyword>
<dbReference type="GO" id="GO:0000725">
    <property type="term" value="P:recombinational repair"/>
    <property type="evidence" value="ECO:0007669"/>
    <property type="project" value="TreeGrafter"/>
</dbReference>
<keyword evidence="20" id="KW-1185">Reference proteome</keyword>
<keyword evidence="1" id="KW-0540">Nuclease</keyword>
<dbReference type="InterPro" id="IPR038726">
    <property type="entry name" value="PDDEXK_AddAB-type"/>
</dbReference>
<dbReference type="RefSeq" id="WP_165878753.1">
    <property type="nucleotide sequence ID" value="NZ_JACIGF010000003.1"/>
</dbReference>
<dbReference type="SUPFAM" id="SSF52540">
    <property type="entry name" value="P-loop containing nucleoside triphosphate hydrolases"/>
    <property type="match status" value="1"/>
</dbReference>
<evidence type="ECO:0000256" key="1">
    <source>
        <dbReference type="ARBA" id="ARBA00022722"/>
    </source>
</evidence>
<evidence type="ECO:0000256" key="12">
    <source>
        <dbReference type="ARBA" id="ARBA00034808"/>
    </source>
</evidence>
<evidence type="ECO:0000259" key="17">
    <source>
        <dbReference type="PROSITE" id="PS51198"/>
    </source>
</evidence>
<keyword evidence="3" id="KW-0227">DNA damage</keyword>
<dbReference type="NCBIfam" id="TIGR02784">
    <property type="entry name" value="addA_alphas"/>
    <property type="match status" value="1"/>
</dbReference>
<dbReference type="PROSITE" id="PS51198">
    <property type="entry name" value="UVRD_HELICASE_ATP_BIND"/>
    <property type="match status" value="1"/>
</dbReference>
<comment type="catalytic activity">
    <reaction evidence="11">
        <text>Couples ATP hydrolysis with the unwinding of duplex DNA by translocating in the 3'-5' direction.</text>
        <dbReference type="EC" id="5.6.2.4"/>
    </reaction>
</comment>
<evidence type="ECO:0000256" key="15">
    <source>
        <dbReference type="PROSITE-ProRule" id="PRU00560"/>
    </source>
</evidence>
<evidence type="ECO:0000256" key="10">
    <source>
        <dbReference type="ARBA" id="ARBA00023235"/>
    </source>
</evidence>
<evidence type="ECO:0000256" key="14">
    <source>
        <dbReference type="ARBA" id="ARBA00048988"/>
    </source>
</evidence>
<feature type="domain" description="UvrD-like helicase ATP-binding" evidence="17">
    <location>
        <begin position="1"/>
        <end position="490"/>
    </location>
</feature>
<evidence type="ECO:0000313" key="19">
    <source>
        <dbReference type="EMBL" id="TCP36393.1"/>
    </source>
</evidence>
<keyword evidence="6" id="KW-0269">Exonuclease</keyword>
<keyword evidence="9" id="KW-0234">DNA repair</keyword>
<dbReference type="EC" id="5.6.2.4" evidence="12"/>
<dbReference type="Gene3D" id="3.90.320.10">
    <property type="match status" value="1"/>
</dbReference>
<feature type="domain" description="UvrD-like helicase C-terminal" evidence="18">
    <location>
        <begin position="506"/>
        <end position="792"/>
    </location>
</feature>
<name>A0A4R2PLB4_RHOSA</name>
<dbReference type="GO" id="GO:0005829">
    <property type="term" value="C:cytosol"/>
    <property type="evidence" value="ECO:0007669"/>
    <property type="project" value="TreeGrafter"/>
</dbReference>
<evidence type="ECO:0000313" key="20">
    <source>
        <dbReference type="Proteomes" id="UP000295399"/>
    </source>
</evidence>
<dbReference type="PANTHER" id="PTHR11070:SF2">
    <property type="entry name" value="ATP-DEPENDENT DNA HELICASE SRS2"/>
    <property type="match status" value="1"/>
</dbReference>
<dbReference type="Gene3D" id="3.40.50.300">
    <property type="entry name" value="P-loop containing nucleotide triphosphate hydrolases"/>
    <property type="match status" value="4"/>
</dbReference>
<dbReference type="GO" id="GO:0033202">
    <property type="term" value="C:DNA helicase complex"/>
    <property type="evidence" value="ECO:0007669"/>
    <property type="project" value="TreeGrafter"/>
</dbReference>
<protein>
    <recommendedName>
        <fullName evidence="12">DNA 3'-5' helicase</fullName>
        <ecNumber evidence="12">5.6.2.4</ecNumber>
    </recommendedName>
    <alternativeName>
        <fullName evidence="13">DNA 3'-5' helicase II</fullName>
    </alternativeName>
</protein>
<dbReference type="PROSITE" id="PS51217">
    <property type="entry name" value="UVRD_HELICASE_CTER"/>
    <property type="match status" value="1"/>
</dbReference>
<evidence type="ECO:0000256" key="9">
    <source>
        <dbReference type="ARBA" id="ARBA00023204"/>
    </source>
</evidence>
<organism evidence="19 20">
    <name type="scientific">Rhodothalassium salexigens DSM 2132</name>
    <dbReference type="NCBI Taxonomy" id="1188247"/>
    <lineage>
        <taxon>Bacteria</taxon>
        <taxon>Pseudomonadati</taxon>
        <taxon>Pseudomonadota</taxon>
        <taxon>Alphaproteobacteria</taxon>
        <taxon>Rhodothalassiales</taxon>
        <taxon>Rhodothalassiaceae</taxon>
        <taxon>Rhodothalassium</taxon>
    </lineage>
</organism>
<proteinExistence type="predicted"/>
<keyword evidence="2 15" id="KW-0547">Nucleotide-binding</keyword>
<comment type="catalytic activity">
    <reaction evidence="14">
        <text>ATP + H2O = ADP + phosphate + H(+)</text>
        <dbReference type="Rhea" id="RHEA:13065"/>
        <dbReference type="ChEBI" id="CHEBI:15377"/>
        <dbReference type="ChEBI" id="CHEBI:15378"/>
        <dbReference type="ChEBI" id="CHEBI:30616"/>
        <dbReference type="ChEBI" id="CHEBI:43474"/>
        <dbReference type="ChEBI" id="CHEBI:456216"/>
        <dbReference type="EC" id="5.6.2.4"/>
    </reaction>
</comment>
<dbReference type="SUPFAM" id="SSF52980">
    <property type="entry name" value="Restriction endonuclease-like"/>
    <property type="match status" value="1"/>
</dbReference>
<comment type="caution">
    <text evidence="19">The sequence shown here is derived from an EMBL/GenBank/DDBJ whole genome shotgun (WGS) entry which is preliminary data.</text>
</comment>
<feature type="compositionally biased region" description="Low complexity" evidence="16">
    <location>
        <begin position="929"/>
        <end position="944"/>
    </location>
</feature>
<dbReference type="GO" id="GO:0043138">
    <property type="term" value="F:3'-5' DNA helicase activity"/>
    <property type="evidence" value="ECO:0007669"/>
    <property type="project" value="UniProtKB-EC"/>
</dbReference>
<dbReference type="InterPro" id="IPR014151">
    <property type="entry name" value="DNA_helicase_AddA"/>
</dbReference>
<dbReference type="Pfam" id="PF12705">
    <property type="entry name" value="PDDEXK_1"/>
    <property type="match status" value="1"/>
</dbReference>
<dbReference type="InterPro" id="IPR014017">
    <property type="entry name" value="DNA_helicase_UvrD-like_C"/>
</dbReference>